<comment type="caution">
    <text evidence="1">The sequence shown here is derived from an EMBL/GenBank/DDBJ whole genome shotgun (WGS) entry which is preliminary data.</text>
</comment>
<evidence type="ECO:0000313" key="2">
    <source>
        <dbReference type="Proteomes" id="UP000886886"/>
    </source>
</evidence>
<accession>A0A9D0ZYL8</accession>
<gene>
    <name evidence="1" type="ORF">IAB26_15615</name>
</gene>
<protein>
    <submittedName>
        <fullName evidence="1">Uncharacterized protein</fullName>
    </submittedName>
</protein>
<reference evidence="1" key="1">
    <citation type="submission" date="2020-10" db="EMBL/GenBank/DDBJ databases">
        <authorList>
            <person name="Gilroy R."/>
        </authorList>
    </citation>
    <scope>NUCLEOTIDE SEQUENCE</scope>
    <source>
        <strain evidence="1">ChiSjej3B21-11622</strain>
    </source>
</reference>
<organism evidence="1 2">
    <name type="scientific">Candidatus Limivivens merdigallinarum</name>
    <dbReference type="NCBI Taxonomy" id="2840859"/>
    <lineage>
        <taxon>Bacteria</taxon>
        <taxon>Bacillati</taxon>
        <taxon>Bacillota</taxon>
        <taxon>Clostridia</taxon>
        <taxon>Lachnospirales</taxon>
        <taxon>Lachnospiraceae</taxon>
        <taxon>Lachnospiraceae incertae sedis</taxon>
        <taxon>Candidatus Limivivens</taxon>
    </lineage>
</organism>
<dbReference type="Proteomes" id="UP000886886">
    <property type="component" value="Unassembled WGS sequence"/>
</dbReference>
<dbReference type="AlphaFoldDB" id="A0A9D0ZYL8"/>
<reference evidence="1" key="2">
    <citation type="journal article" date="2021" name="PeerJ">
        <title>Extensive microbial diversity within the chicken gut microbiome revealed by metagenomics and culture.</title>
        <authorList>
            <person name="Gilroy R."/>
            <person name="Ravi A."/>
            <person name="Getino M."/>
            <person name="Pursley I."/>
            <person name="Horton D.L."/>
            <person name="Alikhan N.F."/>
            <person name="Baker D."/>
            <person name="Gharbi K."/>
            <person name="Hall N."/>
            <person name="Watson M."/>
            <person name="Adriaenssens E.M."/>
            <person name="Foster-Nyarko E."/>
            <person name="Jarju S."/>
            <person name="Secka A."/>
            <person name="Antonio M."/>
            <person name="Oren A."/>
            <person name="Chaudhuri R.R."/>
            <person name="La Ragione R."/>
            <person name="Hildebrand F."/>
            <person name="Pallen M.J."/>
        </authorList>
    </citation>
    <scope>NUCLEOTIDE SEQUENCE</scope>
    <source>
        <strain evidence="1">ChiSjej3B21-11622</strain>
    </source>
</reference>
<dbReference type="EMBL" id="DVFT01000227">
    <property type="protein sequence ID" value="HIQ97977.1"/>
    <property type="molecule type" value="Genomic_DNA"/>
</dbReference>
<sequence>MLAQLHSSQDSILVGIVPLHAEDGIGIHLRKVDGLGEELTSRMKTYLEENEGSTIESPKTLQ</sequence>
<name>A0A9D0ZYL8_9FIRM</name>
<evidence type="ECO:0000313" key="1">
    <source>
        <dbReference type="EMBL" id="HIQ97977.1"/>
    </source>
</evidence>
<proteinExistence type="predicted"/>